<organism evidence="2 3">
    <name type="scientific">Merluccius polli</name>
    <name type="common">Benguela hake</name>
    <name type="synonym">Merluccius cadenati</name>
    <dbReference type="NCBI Taxonomy" id="89951"/>
    <lineage>
        <taxon>Eukaryota</taxon>
        <taxon>Metazoa</taxon>
        <taxon>Chordata</taxon>
        <taxon>Craniata</taxon>
        <taxon>Vertebrata</taxon>
        <taxon>Euteleostomi</taxon>
        <taxon>Actinopterygii</taxon>
        <taxon>Neopterygii</taxon>
        <taxon>Teleostei</taxon>
        <taxon>Neoteleostei</taxon>
        <taxon>Acanthomorphata</taxon>
        <taxon>Zeiogadaria</taxon>
        <taxon>Gadariae</taxon>
        <taxon>Gadiformes</taxon>
        <taxon>Gadoidei</taxon>
        <taxon>Merlucciidae</taxon>
        <taxon>Merluccius</taxon>
    </lineage>
</organism>
<dbReference type="PANTHER" id="PTHR47510:SF3">
    <property type="entry name" value="ENDO_EXONUCLEASE_PHOSPHATASE DOMAIN-CONTAINING PROTEIN"/>
    <property type="match status" value="1"/>
</dbReference>
<proteinExistence type="predicted"/>
<evidence type="ECO:0000313" key="3">
    <source>
        <dbReference type="Proteomes" id="UP001174136"/>
    </source>
</evidence>
<feature type="coiled-coil region" evidence="1">
    <location>
        <begin position="104"/>
        <end position="131"/>
    </location>
</feature>
<protein>
    <submittedName>
        <fullName evidence="2">Uncharacterized protein</fullName>
    </submittedName>
</protein>
<dbReference type="PANTHER" id="PTHR47510">
    <property type="entry name" value="REVERSE TRANSCRIPTASE DOMAIN-CONTAINING PROTEIN"/>
    <property type="match status" value="1"/>
</dbReference>
<keyword evidence="1" id="KW-0175">Coiled coil</keyword>
<dbReference type="Proteomes" id="UP001174136">
    <property type="component" value="Unassembled WGS sequence"/>
</dbReference>
<reference evidence="2" key="1">
    <citation type="journal article" date="2023" name="Front. Mar. Sci.">
        <title>A new Merluccius polli reference genome to investigate the effects of global change in West African waters.</title>
        <authorList>
            <person name="Mateo J.L."/>
            <person name="Blanco-Fernandez C."/>
            <person name="Garcia-Vazquez E."/>
            <person name="Machado-Schiaffino G."/>
        </authorList>
    </citation>
    <scope>NUCLEOTIDE SEQUENCE</scope>
    <source>
        <strain evidence="2">C29</strain>
        <tissue evidence="2">Fin</tissue>
    </source>
</reference>
<comment type="caution">
    <text evidence="2">The sequence shown here is derived from an EMBL/GenBank/DDBJ whole genome shotgun (WGS) entry which is preliminary data.</text>
</comment>
<evidence type="ECO:0000313" key="2">
    <source>
        <dbReference type="EMBL" id="KAK0141921.1"/>
    </source>
</evidence>
<name>A0AA47NX13_MERPO</name>
<evidence type="ECO:0000256" key="1">
    <source>
        <dbReference type="SAM" id="Coils"/>
    </source>
</evidence>
<accession>A0AA47NX13</accession>
<dbReference type="EMBL" id="JAOPHQ010003722">
    <property type="protein sequence ID" value="KAK0141921.1"/>
    <property type="molecule type" value="Genomic_DNA"/>
</dbReference>
<gene>
    <name evidence="2" type="ORF">N1851_020392</name>
</gene>
<sequence>MLSALLDSTKRCTCVMAPSKEHIKLFPFLHLGGGGDHNCIHLIPSYCTAEGKNQGCYECTDWEMFKESCLNIDVLTDVVSCYVSFCEDNVIPEKTVKVYPIRNLPELENLKKEVKHEIARAKRRYKEKLEDQLGNNNSGSAWDSMKTIIGTKEIRNTKLVLDGFTCDRKLAQTLNEFYLRFDTPTFKDAILEQKNKRIVPQCPLICML</sequence>
<dbReference type="AlphaFoldDB" id="A0AA47NX13"/>
<keyword evidence="3" id="KW-1185">Reference proteome</keyword>